<evidence type="ECO:0000313" key="1">
    <source>
        <dbReference type="EMBL" id="KAL3793905.1"/>
    </source>
</evidence>
<protein>
    <recommendedName>
        <fullName evidence="3">tRNA ligase phosphodiesterase domain-containing protein</fullName>
    </recommendedName>
</protein>
<dbReference type="PANTHER" id="PTHR35460">
    <property type="entry name" value="TRNA LIGASE 1"/>
    <property type="match status" value="1"/>
</dbReference>
<evidence type="ECO:0008006" key="3">
    <source>
        <dbReference type="Google" id="ProtNLM"/>
    </source>
</evidence>
<keyword evidence="2" id="KW-1185">Reference proteome</keyword>
<dbReference type="InterPro" id="IPR038837">
    <property type="entry name" value="tRNA_ligase_1"/>
</dbReference>
<proteinExistence type="predicted"/>
<dbReference type="PANTHER" id="PTHR35460:SF1">
    <property type="entry name" value="TRNA LIGASE 1"/>
    <property type="match status" value="1"/>
</dbReference>
<sequence length="914" mass="102867">MKELCAISNQLLELVPPSATVDVQQSTENLGIDAIQQVDLRAMAEMDDFEKQLDDVLQTFHGPNYRRIQSSRDLDSASPLKCIDVVRLANEIILASSSTSECIYDRETLDIARLIRTLDQLQINVSYNLLDEETLDDERLLCILRINNDSSFVKYNNFVKREGSGGLMLFRGFCIELVPSNDSNVANEHKDMEVGASLHVVESTQYEEKLMLKMKFLPYMVRTFICRNGLPILMNDGIPSFENYAMNQLAKWNVSDEAVRKWMPFFQGWSKYCTSPLDASLPPLTEKKYLHHYYRFDELFTSGRFQVIPEMASSFHGLIVIVGPSKDDLRALSLGLSSELHCSKIVDDIRQISEKMVMLSKQRSRGGLICITEIEGRGATCLRRLAKKHHEAIFIIIVQGGNGISGGINNNSPKFDGMIKSWKNTKCNMMLELPRESAMQLDGDATIEYLRSNDTAKEVLAKLKACSESQQPDEHPGLIVYFPLIPGCGKSSLCRDITAEALGIGNGRKLVQMEGDQIKGKFYDVVAKELLSKPSSVAILDKNVPPSSFPSVHKLCAESNSIALYVLPTGMADTCVGESMDVYPFTLQFLAVCMARILNRKPGTHAGKLDAAVEDACMVVVKFYCFYRNLTASRLKEKLRDVGYQGKVIFVPFFRDEILPDLPTELKQALEDAVTLQTRDDKKICKVDKKDWTSMDKRLRSSIMDNRSYIDSLTVPLEGSRSMFTTELSNVIISLPDKLQPVTLHPAGSIQIASLDFDFGLVHAEIEKLRQIYPDIDQYFSQREANKNNDQDDESKDRYITSVHCTFAHASQVSQTSMFASFQHLIGSTAEMKATAFLFNEKIAALELEVPNDDSIPRPNNAFPHVTIWCSENSQAYESNDLPEMVKCNKATRVEFGEHVAMRGVFSFWYNPIV</sequence>
<gene>
    <name evidence="1" type="ORF">ACHAW5_007068</name>
</gene>
<dbReference type="EMBL" id="JALLAZ020000495">
    <property type="protein sequence ID" value="KAL3793905.1"/>
    <property type="molecule type" value="Genomic_DNA"/>
</dbReference>
<comment type="caution">
    <text evidence="1">The sequence shown here is derived from an EMBL/GenBank/DDBJ whole genome shotgun (WGS) entry which is preliminary data.</text>
</comment>
<evidence type="ECO:0000313" key="2">
    <source>
        <dbReference type="Proteomes" id="UP001530315"/>
    </source>
</evidence>
<dbReference type="AlphaFoldDB" id="A0ABD3Q6V1"/>
<accession>A0ABD3Q6V1</accession>
<reference evidence="1 2" key="1">
    <citation type="submission" date="2024-10" db="EMBL/GenBank/DDBJ databases">
        <title>Updated reference genomes for cyclostephanoid diatoms.</title>
        <authorList>
            <person name="Roberts W.R."/>
            <person name="Alverson A.J."/>
        </authorList>
    </citation>
    <scope>NUCLEOTIDE SEQUENCE [LARGE SCALE GENOMIC DNA]</scope>
    <source>
        <strain evidence="1 2">AJA276-08</strain>
    </source>
</reference>
<dbReference type="Proteomes" id="UP001530315">
    <property type="component" value="Unassembled WGS sequence"/>
</dbReference>
<name>A0ABD3Q6V1_9STRA</name>
<organism evidence="1 2">
    <name type="scientific">Stephanodiscus triporus</name>
    <dbReference type="NCBI Taxonomy" id="2934178"/>
    <lineage>
        <taxon>Eukaryota</taxon>
        <taxon>Sar</taxon>
        <taxon>Stramenopiles</taxon>
        <taxon>Ochrophyta</taxon>
        <taxon>Bacillariophyta</taxon>
        <taxon>Coscinodiscophyceae</taxon>
        <taxon>Thalassiosirophycidae</taxon>
        <taxon>Stephanodiscales</taxon>
        <taxon>Stephanodiscaceae</taxon>
        <taxon>Stephanodiscus</taxon>
    </lineage>
</organism>